<organism evidence="1 2">
    <name type="scientific">Geomonas paludis</name>
    <dbReference type="NCBI Taxonomy" id="2740185"/>
    <lineage>
        <taxon>Bacteria</taxon>
        <taxon>Pseudomonadati</taxon>
        <taxon>Thermodesulfobacteriota</taxon>
        <taxon>Desulfuromonadia</taxon>
        <taxon>Geobacterales</taxon>
        <taxon>Geobacteraceae</taxon>
        <taxon>Geomonas</taxon>
    </lineage>
</organism>
<protein>
    <submittedName>
        <fullName evidence="1">Uncharacterized protein</fullName>
    </submittedName>
</protein>
<evidence type="ECO:0000313" key="2">
    <source>
        <dbReference type="Proteomes" id="UP000831485"/>
    </source>
</evidence>
<gene>
    <name evidence="1" type="ORF">M1B72_09530</name>
</gene>
<evidence type="ECO:0000313" key="1">
    <source>
        <dbReference type="EMBL" id="UPU37928.1"/>
    </source>
</evidence>
<name>A0ABY4LN64_9BACT</name>
<sequence length="62" mass="6548">MSSAILQGAVGSVAAPVDMGISLHAVNDRHATLKGVRVVACSIDKGAEDHCEKQEREKFEGK</sequence>
<accession>A0ABY4LN64</accession>
<keyword evidence="2" id="KW-1185">Reference proteome</keyword>
<dbReference type="EMBL" id="CP096574">
    <property type="protein sequence ID" value="UPU37928.1"/>
    <property type="molecule type" value="Genomic_DNA"/>
</dbReference>
<reference evidence="1" key="1">
    <citation type="submission" date="2022-04" db="EMBL/GenBank/DDBJ databases">
        <authorList>
            <person name="Liu G."/>
        </authorList>
    </citation>
    <scope>NUCLEOTIDE SEQUENCE</scope>
    <source>
        <strain evidence="1">RG22</strain>
    </source>
</reference>
<proteinExistence type="predicted"/>
<dbReference type="RefSeq" id="WP_248647281.1">
    <property type="nucleotide sequence ID" value="NZ_CP096574.1"/>
</dbReference>
<dbReference type="Proteomes" id="UP000831485">
    <property type="component" value="Chromosome"/>
</dbReference>